<evidence type="ECO:0000313" key="1">
    <source>
        <dbReference type="EMBL" id="EWM23900.1"/>
    </source>
</evidence>
<proteinExistence type="predicted"/>
<sequence length="68" mass="7738">MRLATCSTKFGTPANDLRIGRESFPQEQAAVDFKWPPPHVEQILKPYGEKRMRAPQISETCVAIFSFI</sequence>
<keyword evidence="2" id="KW-1185">Reference proteome</keyword>
<protein>
    <submittedName>
        <fullName evidence="1">Uncharacterized protein</fullName>
    </submittedName>
</protein>
<dbReference type="AlphaFoldDB" id="W7TA56"/>
<comment type="caution">
    <text evidence="1">The sequence shown here is derived from an EMBL/GenBank/DDBJ whole genome shotgun (WGS) entry which is preliminary data.</text>
</comment>
<accession>W7TA56</accession>
<dbReference type="Proteomes" id="UP000019335">
    <property type="component" value="Chromosome 15"/>
</dbReference>
<reference evidence="1 2" key="1">
    <citation type="journal article" date="2014" name="Mol. Plant">
        <title>Chromosome Scale Genome Assembly and Transcriptome Profiling of Nannochloropsis gaditana in Nitrogen Depletion.</title>
        <authorList>
            <person name="Corteggiani Carpinelli E."/>
            <person name="Telatin A."/>
            <person name="Vitulo N."/>
            <person name="Forcato C."/>
            <person name="D'Angelo M."/>
            <person name="Schiavon R."/>
            <person name="Vezzi A."/>
            <person name="Giacometti G.M."/>
            <person name="Morosinotto T."/>
            <person name="Valle G."/>
        </authorList>
    </citation>
    <scope>NUCLEOTIDE SEQUENCE [LARGE SCALE GENOMIC DNA]</scope>
    <source>
        <strain evidence="1 2">B-31</strain>
    </source>
</reference>
<name>W7TA56_9STRA</name>
<dbReference type="EMBL" id="AZIL01001415">
    <property type="protein sequence ID" value="EWM23900.1"/>
    <property type="molecule type" value="Genomic_DNA"/>
</dbReference>
<organism evidence="1 2">
    <name type="scientific">Nannochloropsis gaditana</name>
    <dbReference type="NCBI Taxonomy" id="72520"/>
    <lineage>
        <taxon>Eukaryota</taxon>
        <taxon>Sar</taxon>
        <taxon>Stramenopiles</taxon>
        <taxon>Ochrophyta</taxon>
        <taxon>Eustigmatophyceae</taxon>
        <taxon>Eustigmatales</taxon>
        <taxon>Monodopsidaceae</taxon>
        <taxon>Nannochloropsis</taxon>
    </lineage>
</organism>
<evidence type="ECO:0000313" key="2">
    <source>
        <dbReference type="Proteomes" id="UP000019335"/>
    </source>
</evidence>
<gene>
    <name evidence="1" type="ORF">Naga_100113g8</name>
</gene>